<accession>D7RM81</accession>
<dbReference type="KEGG" id="vg:9384617"/>
<protein>
    <recommendedName>
        <fullName evidence="1">DUF7290 domain-containing protein</fullName>
    </recommendedName>
</protein>
<dbReference type="Proteomes" id="UP000201129">
    <property type="component" value="Segment"/>
</dbReference>
<dbReference type="OrthoDB" id="22333at10239"/>
<organism evidence="2 3">
    <name type="scientific">Escherichia phage IME08</name>
    <dbReference type="NCBI Taxonomy" id="698728"/>
    <lineage>
        <taxon>Viruses</taxon>
        <taxon>Duplodnaviria</taxon>
        <taxon>Heunggongvirae</taxon>
        <taxon>Uroviricota</taxon>
        <taxon>Caudoviricetes</taxon>
        <taxon>Pantevenvirales</taxon>
        <taxon>Straboviridae</taxon>
        <taxon>Tevenvirinae</taxon>
        <taxon>Dhakavirus</taxon>
        <taxon>Dhakavirus ime08</taxon>
    </lineage>
</organism>
<evidence type="ECO:0000313" key="2">
    <source>
        <dbReference type="EMBL" id="ADI55397.1"/>
    </source>
</evidence>
<reference evidence="2 3" key="2">
    <citation type="journal article" date="2011" name="Virol. J.">
        <title>Sequence characteristics of T4-like bacteriophage IME08 benome termini revealed by high throughput sequencing.</title>
        <authorList>
            <person name="Jiang X."/>
            <person name="Jiang H."/>
            <person name="Li C."/>
            <person name="Wang S."/>
            <person name="Mi Z."/>
            <person name="An X."/>
            <person name="Chen J."/>
            <person name="Tong Y."/>
        </authorList>
    </citation>
    <scope>NUCLEOTIDE SEQUENCE [LARGE SCALE GENOMIC DNA]</scope>
</reference>
<evidence type="ECO:0000259" key="1">
    <source>
        <dbReference type="Pfam" id="PF23962"/>
    </source>
</evidence>
<evidence type="ECO:0000313" key="3">
    <source>
        <dbReference type="Proteomes" id="UP000201129"/>
    </source>
</evidence>
<dbReference type="GeneID" id="9384617"/>
<dbReference type="Pfam" id="PF23962">
    <property type="entry name" value="DUF7290"/>
    <property type="match status" value="1"/>
</dbReference>
<feature type="domain" description="DUF7290" evidence="1">
    <location>
        <begin position="2"/>
        <end position="83"/>
    </location>
</feature>
<name>D7RM81_9CAUD</name>
<sequence>MMSLKLHSMKNIITLNLDDERLIFLTVTDKNIEIANGPKTYCCPVKNWKRVTFLTLAERLKDIKLDLDVKDVQYIKNLIGYKLLR</sequence>
<keyword evidence="3" id="KW-1185">Reference proteome</keyword>
<dbReference type="EMBL" id="HM071924">
    <property type="protein sequence ID" value="ADI55397.1"/>
    <property type="molecule type" value="Genomic_DNA"/>
</dbReference>
<proteinExistence type="predicted"/>
<reference evidence="2 3" key="1">
    <citation type="journal article" date="2011" name="Arch. Virol.">
        <title>The complete genome sequence of a novel T4-like bacteriophage, IME08.</title>
        <authorList>
            <person name="Jiang H."/>
            <person name="Jiang X."/>
            <person name="Wang S."/>
            <person name="Li C."/>
            <person name="Chen B."/>
            <person name="An X."/>
            <person name="Mi Z."/>
            <person name="Chen J."/>
            <person name="Tong Y."/>
        </authorList>
    </citation>
    <scope>NUCLEOTIDE SEQUENCE [LARGE SCALE GENOMIC DNA]</scope>
</reference>
<dbReference type="InterPro" id="IPR055714">
    <property type="entry name" value="DUF7290"/>
</dbReference>
<dbReference type="RefSeq" id="YP_003734218.1">
    <property type="nucleotide sequence ID" value="NC_014260.1"/>
</dbReference>